<dbReference type="PANTHER" id="PTHR43146:SF1">
    <property type="entry name" value="CANCER-RELATED NUCLEOSIDE-TRIPHOSPHATASE"/>
    <property type="match status" value="1"/>
</dbReference>
<dbReference type="Pfam" id="PF03266">
    <property type="entry name" value="NTPase_1"/>
    <property type="match status" value="1"/>
</dbReference>
<organism evidence="4 5">
    <name type="scientific">Caldisericum exile (strain DSM 21853 / NBRC 104410 / AZM16c01)</name>
    <dbReference type="NCBI Taxonomy" id="511051"/>
    <lineage>
        <taxon>Bacteria</taxon>
        <taxon>Pseudomonadati</taxon>
        <taxon>Caldisericota/Cryosericota group</taxon>
        <taxon>Caldisericota</taxon>
        <taxon>Caldisericia</taxon>
        <taxon>Caldisericales</taxon>
        <taxon>Caldisericaceae</taxon>
        <taxon>Caldisericum</taxon>
    </lineage>
</organism>
<dbReference type="Proteomes" id="UP000004793">
    <property type="component" value="Chromosome"/>
</dbReference>
<dbReference type="KEGG" id="cex:CSE_00330"/>
<keyword evidence="5" id="KW-1185">Reference proteome</keyword>
<dbReference type="OrthoDB" id="9786803at2"/>
<dbReference type="GO" id="GO:0017111">
    <property type="term" value="F:ribonucleoside triphosphate phosphatase activity"/>
    <property type="evidence" value="ECO:0007669"/>
    <property type="project" value="InterPro"/>
</dbReference>
<evidence type="ECO:0000313" key="4">
    <source>
        <dbReference type="EMBL" id="BAL80159.1"/>
    </source>
</evidence>
<dbReference type="Gene3D" id="3.40.50.300">
    <property type="entry name" value="P-loop containing nucleotide triphosphate hydrolases"/>
    <property type="match status" value="1"/>
</dbReference>
<keyword evidence="1" id="KW-0547">Nucleotide-binding</keyword>
<dbReference type="InterPro" id="IPR004948">
    <property type="entry name" value="Nuc-triphosphatase_THEP1"/>
</dbReference>
<evidence type="ECO:0000256" key="2">
    <source>
        <dbReference type="ARBA" id="ARBA00022801"/>
    </source>
</evidence>
<evidence type="ECO:0000256" key="1">
    <source>
        <dbReference type="ARBA" id="ARBA00022741"/>
    </source>
</evidence>
<reference evidence="4 5" key="1">
    <citation type="submission" date="2011-01" db="EMBL/GenBank/DDBJ databases">
        <title>Whole genome sequence of Caldisericum exile AZM16c01.</title>
        <authorList>
            <person name="Narita-Yamada S."/>
            <person name="Kawakoshi A."/>
            <person name="Nakamura S."/>
            <person name="Sasagawa M."/>
            <person name="Fukada J."/>
            <person name="Sekine M."/>
            <person name="Kato Y."/>
            <person name="Fukai R."/>
            <person name="Sasaki K."/>
            <person name="Hanamaki A."/>
            <person name="Narita H."/>
            <person name="Konno Y."/>
            <person name="Mori K."/>
            <person name="Yamazaki S."/>
            <person name="Suzuki K."/>
            <person name="Fujita N."/>
        </authorList>
    </citation>
    <scope>NUCLEOTIDE SEQUENCE [LARGE SCALE GENOMIC DNA]</scope>
    <source>
        <strain evidence="5">DSM 21853 / NBRC 104410 / AZM16c01</strain>
    </source>
</reference>
<dbReference type="RefSeq" id="WP_014452570.1">
    <property type="nucleotide sequence ID" value="NC_017096.1"/>
</dbReference>
<proteinExistence type="predicted"/>
<evidence type="ECO:0000256" key="3">
    <source>
        <dbReference type="ARBA" id="ARBA00022840"/>
    </source>
</evidence>
<dbReference type="GO" id="GO:0005524">
    <property type="term" value="F:ATP binding"/>
    <property type="evidence" value="ECO:0007669"/>
    <property type="project" value="UniProtKB-KW"/>
</dbReference>
<dbReference type="AlphaFoldDB" id="A0A7U6GD33"/>
<sequence>MYNLLTMNMPKAEKIEFVSDVPHLKVALKGVIGIGKTTVLSRVLSYISEPPFGFRTLPVIEGSALIGFELVNLRTLEKGIIGYFDDNFVIHPVTETFETVGLKALQDALKYGNIIVMDELGFLENNALHFKEMVFKVLESNKLVFYVVKSDLNEFLESALKKANRVFEVNKENRDTLPDEIWRYIWDYMKTSSKV</sequence>
<gene>
    <name evidence="4" type="ordered locus">CSE_00330</name>
</gene>
<accession>A0A7U6GD33</accession>
<name>A0A7U6GD33_CALEA</name>
<dbReference type="EMBL" id="AP012051">
    <property type="protein sequence ID" value="BAL80159.1"/>
    <property type="molecule type" value="Genomic_DNA"/>
</dbReference>
<keyword evidence="2" id="KW-0378">Hydrolase</keyword>
<evidence type="ECO:0000313" key="5">
    <source>
        <dbReference type="Proteomes" id="UP000004793"/>
    </source>
</evidence>
<dbReference type="InterPro" id="IPR027417">
    <property type="entry name" value="P-loop_NTPase"/>
</dbReference>
<dbReference type="SUPFAM" id="SSF52540">
    <property type="entry name" value="P-loop containing nucleoside triphosphate hydrolases"/>
    <property type="match status" value="1"/>
</dbReference>
<evidence type="ECO:0008006" key="6">
    <source>
        <dbReference type="Google" id="ProtNLM"/>
    </source>
</evidence>
<protein>
    <recommendedName>
        <fullName evidence="6">NTPase</fullName>
    </recommendedName>
</protein>
<keyword evidence="3" id="KW-0067">ATP-binding</keyword>
<dbReference type="PANTHER" id="PTHR43146">
    <property type="entry name" value="CANCER-RELATED NUCLEOSIDE-TRIPHOSPHATASE"/>
    <property type="match status" value="1"/>
</dbReference>